<keyword evidence="5 6" id="KW-0472">Membrane</keyword>
<evidence type="ECO:0000313" key="9">
    <source>
        <dbReference type="Proteomes" id="UP001556653"/>
    </source>
</evidence>
<dbReference type="InterPro" id="IPR047817">
    <property type="entry name" value="ABC2_TM_bact-type"/>
</dbReference>
<evidence type="ECO:0000256" key="5">
    <source>
        <dbReference type="ARBA" id="ARBA00023136"/>
    </source>
</evidence>
<evidence type="ECO:0000256" key="6">
    <source>
        <dbReference type="RuleBase" id="RU361157"/>
    </source>
</evidence>
<name>A0ABV3S7L3_9GAMM</name>
<reference evidence="8 9" key="1">
    <citation type="submission" date="2024-02" db="EMBL/GenBank/DDBJ databases">
        <title>New especies of Spiribacter isolated from saline water.</title>
        <authorList>
            <person name="Leon M.J."/>
            <person name="De La Haba R."/>
            <person name="Sanchez-Porro C."/>
            <person name="Ventosa A."/>
        </authorList>
    </citation>
    <scope>NUCLEOTIDE SEQUENCE [LARGE SCALE GENOMIC DNA]</scope>
    <source>
        <strain evidence="9">ag22IC4-227</strain>
    </source>
</reference>
<evidence type="ECO:0000256" key="4">
    <source>
        <dbReference type="ARBA" id="ARBA00022989"/>
    </source>
</evidence>
<feature type="domain" description="ABC transmembrane type-2" evidence="7">
    <location>
        <begin position="34"/>
        <end position="273"/>
    </location>
</feature>
<comment type="subcellular location">
    <subcellularLocation>
        <location evidence="6">Cell inner membrane</location>
        <topology evidence="6">Multi-pass membrane protein</topology>
    </subcellularLocation>
    <subcellularLocation>
        <location evidence="1">Membrane</location>
        <topology evidence="1">Multi-pass membrane protein</topology>
    </subcellularLocation>
</comment>
<feature type="transmembrane region" description="Helical" evidence="6">
    <location>
        <begin position="36"/>
        <end position="58"/>
    </location>
</feature>
<dbReference type="EMBL" id="JBAKFJ010000001">
    <property type="protein sequence ID" value="MEX0386117.1"/>
    <property type="molecule type" value="Genomic_DNA"/>
</dbReference>
<organism evidence="8 9">
    <name type="scientific">Spiribacter onubensis</name>
    <dbReference type="NCBI Taxonomy" id="3122420"/>
    <lineage>
        <taxon>Bacteria</taxon>
        <taxon>Pseudomonadati</taxon>
        <taxon>Pseudomonadota</taxon>
        <taxon>Gammaproteobacteria</taxon>
        <taxon>Chromatiales</taxon>
        <taxon>Ectothiorhodospiraceae</taxon>
        <taxon>Spiribacter</taxon>
    </lineage>
</organism>
<dbReference type="Pfam" id="PF01061">
    <property type="entry name" value="ABC2_membrane"/>
    <property type="match status" value="1"/>
</dbReference>
<dbReference type="PIRSF" id="PIRSF006648">
    <property type="entry name" value="DrrB"/>
    <property type="match status" value="1"/>
</dbReference>
<comment type="similarity">
    <text evidence="2 6">Belongs to the ABC-2 integral membrane protein family.</text>
</comment>
<evidence type="ECO:0000256" key="3">
    <source>
        <dbReference type="ARBA" id="ARBA00022692"/>
    </source>
</evidence>
<dbReference type="InterPro" id="IPR013525">
    <property type="entry name" value="ABC2_TM"/>
</dbReference>
<dbReference type="InterPro" id="IPR051784">
    <property type="entry name" value="Nod_factor_ABC_transporter"/>
</dbReference>
<comment type="caution">
    <text evidence="8">The sequence shown here is derived from an EMBL/GenBank/DDBJ whole genome shotgun (WGS) entry which is preliminary data.</text>
</comment>
<keyword evidence="9" id="KW-1185">Reference proteome</keyword>
<feature type="transmembrane region" description="Helical" evidence="6">
    <location>
        <begin position="151"/>
        <end position="175"/>
    </location>
</feature>
<dbReference type="Proteomes" id="UP001556653">
    <property type="component" value="Unassembled WGS sequence"/>
</dbReference>
<evidence type="ECO:0000259" key="7">
    <source>
        <dbReference type="PROSITE" id="PS51012"/>
    </source>
</evidence>
<protein>
    <recommendedName>
        <fullName evidence="6">Transport permease protein</fullName>
    </recommendedName>
</protein>
<feature type="transmembrane region" description="Helical" evidence="6">
    <location>
        <begin position="256"/>
        <end position="273"/>
    </location>
</feature>
<dbReference type="PROSITE" id="PS51012">
    <property type="entry name" value="ABC_TM2"/>
    <property type="match status" value="1"/>
</dbReference>
<keyword evidence="4 6" id="KW-1133">Transmembrane helix</keyword>
<proteinExistence type="inferred from homology"/>
<gene>
    <name evidence="8" type="ORF">V6X64_03775</name>
</gene>
<dbReference type="RefSeq" id="WP_367966595.1">
    <property type="nucleotide sequence ID" value="NZ_JBAKFI010000001.1"/>
</dbReference>
<dbReference type="PANTHER" id="PTHR43229:SF2">
    <property type="entry name" value="NODULATION PROTEIN J"/>
    <property type="match status" value="1"/>
</dbReference>
<evidence type="ECO:0000313" key="8">
    <source>
        <dbReference type="EMBL" id="MEX0386117.1"/>
    </source>
</evidence>
<sequence>MTGLTRVLRYLHDFAAATHAVWLREVLRMLRDSGQIVGAFSRPVLWVMIFGIGLTPYFRTGLRETTFMVPFTYIQFILPAVVVLNLMYPAIQSAVSLIWDREFGFSREVFASPTPRSAVFFGKLLGGGTIAMAQGLLVLLLLPAANVPVSYASLLGALVPMATVALAFTAIGLFLASRMSSFQGFGVFANTLILPAFFLASSIFPLDPSLSMEQALQSFPAWLVFLVHANPVTYAIDELRWVMLGYRQFDPITARTVLSAFVLIPVIMAYHAFRR</sequence>
<keyword evidence="6" id="KW-1003">Cell membrane</keyword>
<accession>A0ABV3S7L3</accession>
<dbReference type="PANTHER" id="PTHR43229">
    <property type="entry name" value="NODULATION PROTEIN J"/>
    <property type="match status" value="1"/>
</dbReference>
<feature type="transmembrane region" description="Helical" evidence="6">
    <location>
        <begin position="73"/>
        <end position="99"/>
    </location>
</feature>
<evidence type="ECO:0000256" key="2">
    <source>
        <dbReference type="ARBA" id="ARBA00007783"/>
    </source>
</evidence>
<keyword evidence="3 6" id="KW-0812">Transmembrane</keyword>
<feature type="transmembrane region" description="Helical" evidence="6">
    <location>
        <begin position="120"/>
        <end position="145"/>
    </location>
</feature>
<feature type="transmembrane region" description="Helical" evidence="6">
    <location>
        <begin position="187"/>
        <end position="206"/>
    </location>
</feature>
<dbReference type="InterPro" id="IPR000412">
    <property type="entry name" value="ABC_2_transport"/>
</dbReference>
<evidence type="ECO:0000256" key="1">
    <source>
        <dbReference type="ARBA" id="ARBA00004141"/>
    </source>
</evidence>
<keyword evidence="6" id="KW-0813">Transport</keyword>